<dbReference type="PANTHER" id="PTHR42834:SF1">
    <property type="entry name" value="ENDONUCLEASE_EXONUCLEASE_PHOSPHATASE FAMILY PROTEIN (AFU_ORTHOLOGUE AFUA_3G09210)"/>
    <property type="match status" value="1"/>
</dbReference>
<dbReference type="EMBL" id="JOWA01000090">
    <property type="protein sequence ID" value="KEZ43987.1"/>
    <property type="molecule type" value="Genomic_DNA"/>
</dbReference>
<dbReference type="CDD" id="cd04486">
    <property type="entry name" value="YhcR_OBF_like"/>
    <property type="match status" value="1"/>
</dbReference>
<dbReference type="Pfam" id="PF03372">
    <property type="entry name" value="Exo_endo_phos"/>
    <property type="match status" value="1"/>
</dbReference>
<dbReference type="HOGENOM" id="CLU_003608_0_0_1"/>
<dbReference type="GO" id="GO:0003824">
    <property type="term" value="F:catalytic activity"/>
    <property type="evidence" value="ECO:0007669"/>
    <property type="project" value="InterPro"/>
</dbReference>
<keyword evidence="4" id="KW-1185">Reference proteome</keyword>
<gene>
    <name evidence="3" type="ORF">SAPIO_CDS4206</name>
</gene>
<keyword evidence="1" id="KW-0732">Signal</keyword>
<organism evidence="3 4">
    <name type="scientific">Pseudallescheria apiosperma</name>
    <name type="common">Scedosporium apiospermum</name>
    <dbReference type="NCBI Taxonomy" id="563466"/>
    <lineage>
        <taxon>Eukaryota</taxon>
        <taxon>Fungi</taxon>
        <taxon>Dikarya</taxon>
        <taxon>Ascomycota</taxon>
        <taxon>Pezizomycotina</taxon>
        <taxon>Sordariomycetes</taxon>
        <taxon>Hypocreomycetidae</taxon>
        <taxon>Microascales</taxon>
        <taxon>Microascaceae</taxon>
        <taxon>Scedosporium</taxon>
    </lineage>
</organism>
<evidence type="ECO:0000259" key="2">
    <source>
        <dbReference type="Pfam" id="PF03372"/>
    </source>
</evidence>
<dbReference type="RefSeq" id="XP_016643786.1">
    <property type="nucleotide sequence ID" value="XM_016786810.1"/>
</dbReference>
<evidence type="ECO:0000313" key="4">
    <source>
        <dbReference type="Proteomes" id="UP000028545"/>
    </source>
</evidence>
<dbReference type="InterPro" id="IPR005135">
    <property type="entry name" value="Endo/exonuclease/phosphatase"/>
</dbReference>
<dbReference type="InterPro" id="IPR036691">
    <property type="entry name" value="Endo/exonu/phosph_ase_sf"/>
</dbReference>
<dbReference type="OrthoDB" id="47488at2759"/>
<accession>A0A084G9H5</accession>
<dbReference type="OMA" id="LWVTVKP"/>
<feature type="chain" id="PRO_5001775385" description="Endonuclease/exonuclease/phosphatase domain-containing protein" evidence="1">
    <location>
        <begin position="18"/>
        <end position="603"/>
    </location>
</feature>
<name>A0A084G9H5_PSEDA</name>
<feature type="domain" description="Endonuclease/exonuclease/phosphatase" evidence="2">
    <location>
        <begin position="307"/>
        <end position="593"/>
    </location>
</feature>
<protein>
    <recommendedName>
        <fullName evidence="2">Endonuclease/exonuclease/phosphatase domain-containing protein</fullName>
    </recommendedName>
</protein>
<dbReference type="KEGG" id="sapo:SAPIO_CDS4206"/>
<comment type="caution">
    <text evidence="3">The sequence shown here is derived from an EMBL/GenBank/DDBJ whole genome shotgun (WGS) entry which is preliminary data.</text>
</comment>
<evidence type="ECO:0000256" key="1">
    <source>
        <dbReference type="SAM" id="SignalP"/>
    </source>
</evidence>
<evidence type="ECO:0000313" key="3">
    <source>
        <dbReference type="EMBL" id="KEZ43987.1"/>
    </source>
</evidence>
<sequence>MKTFGALLFAVISRATALSIAEINGNRFISPYNGQIVSDVEGLVTAVSSSGIYLRSIRPDKDAATSESLFVYGSSAAKKVAVGDIVTLGGKVSEYRSSVDYLYLTELTSPQNITIVSSGNKVKPLTIGKDTSPPPTQRFSSLDKGGLFGVPNNVSLISVANPKLNPKKYGMDFWESIMGELVTIKGAYGISRPNQYGDVWVRGDWKVTGKNKHGGLTMSDGDANPESIVIGTPLDGSKNPTDTKMGDYYGDITGVVSYAFGFYRVLPLAHISSQRNSSAEHGAVSFTSKGSCKGITIADYNAENLAPTSSHFPLVVDQIINKLRIPDLLFLQEVQDNSGSKDDGVVSANITLATLTDKIFEASGVQYDFVEVAPEDGKDGGQPGGNIRCAYLYRPDVVELYKPNQGGSLDANEVLAGPSLKYNPGRIDPTNTAWEDSRKPLVAMWRAVKGAKKPFFTVNVHFTSKGGSTSLHGDARPPVNLGVVQRTAQAEATANFIAQILKKDKKAYVIAAGDFNEFVQVQPLQVFHDKSGLTDLDEVARISTNERYTYLYDMNSEALDHMYVSNAVGCGGVKYEHLHLNTWQNYDDQVSDHDPSVARFSLC</sequence>
<proteinExistence type="predicted"/>
<dbReference type="GeneID" id="27723278"/>
<dbReference type="AlphaFoldDB" id="A0A084G9H5"/>
<dbReference type="Gene3D" id="3.60.10.10">
    <property type="entry name" value="Endonuclease/exonuclease/phosphatase"/>
    <property type="match status" value="1"/>
</dbReference>
<dbReference type="VEuPathDB" id="FungiDB:SAPIO_CDS4206"/>
<dbReference type="SUPFAM" id="SSF56219">
    <property type="entry name" value="DNase I-like"/>
    <property type="match status" value="1"/>
</dbReference>
<reference evidence="3 4" key="1">
    <citation type="journal article" date="2014" name="Genome Announc.">
        <title>Draft genome sequence of the pathogenic fungus Scedosporium apiospermum.</title>
        <authorList>
            <person name="Vandeputte P."/>
            <person name="Ghamrawi S."/>
            <person name="Rechenmann M."/>
            <person name="Iltis A."/>
            <person name="Giraud S."/>
            <person name="Fleury M."/>
            <person name="Thornton C."/>
            <person name="Delhaes L."/>
            <person name="Meyer W."/>
            <person name="Papon N."/>
            <person name="Bouchara J.P."/>
        </authorList>
    </citation>
    <scope>NUCLEOTIDE SEQUENCE [LARGE SCALE GENOMIC DNA]</scope>
    <source>
        <strain evidence="3 4">IHEM 14462</strain>
    </source>
</reference>
<feature type="signal peptide" evidence="1">
    <location>
        <begin position="1"/>
        <end position="17"/>
    </location>
</feature>
<dbReference type="Proteomes" id="UP000028545">
    <property type="component" value="Unassembled WGS sequence"/>
</dbReference>
<dbReference type="PANTHER" id="PTHR42834">
    <property type="entry name" value="ENDONUCLEASE/EXONUCLEASE/PHOSPHATASE FAMILY PROTEIN (AFU_ORTHOLOGUE AFUA_3G09210)"/>
    <property type="match status" value="1"/>
</dbReference>